<dbReference type="Proteomes" id="UP000293638">
    <property type="component" value="Unassembled WGS sequence"/>
</dbReference>
<name>A0A4Q7NVB8_9ACTN</name>
<dbReference type="InterPro" id="IPR009492">
    <property type="entry name" value="TniQ"/>
</dbReference>
<keyword evidence="3" id="KW-1185">Reference proteome</keyword>
<proteinExistence type="predicted"/>
<protein>
    <submittedName>
        <fullName evidence="2">TniQ protein</fullName>
    </submittedName>
</protein>
<dbReference type="Pfam" id="PF06527">
    <property type="entry name" value="TniQ"/>
    <property type="match status" value="1"/>
</dbReference>
<dbReference type="RefSeq" id="WP_165400074.1">
    <property type="nucleotide sequence ID" value="NZ_SGXD01000001.1"/>
</dbReference>
<evidence type="ECO:0000259" key="1">
    <source>
        <dbReference type="Pfam" id="PF06527"/>
    </source>
</evidence>
<gene>
    <name evidence="2" type="ORF">EV189_0360</name>
</gene>
<dbReference type="EMBL" id="SGXD01000001">
    <property type="protein sequence ID" value="RZS91127.1"/>
    <property type="molecule type" value="Genomic_DNA"/>
</dbReference>
<feature type="domain" description="TniQ" evidence="1">
    <location>
        <begin position="8"/>
        <end position="141"/>
    </location>
</feature>
<dbReference type="AlphaFoldDB" id="A0A4Q7NVB8"/>
<accession>A0A4Q7NVB8</accession>
<evidence type="ECO:0000313" key="2">
    <source>
        <dbReference type="EMBL" id="RZS91127.1"/>
    </source>
</evidence>
<comment type="caution">
    <text evidence="2">The sequence shown here is derived from an EMBL/GenBank/DDBJ whole genome shotgun (WGS) entry which is preliminary data.</text>
</comment>
<reference evidence="2 3" key="1">
    <citation type="submission" date="2019-02" db="EMBL/GenBank/DDBJ databases">
        <title>Genomic Encyclopedia of Type Strains, Phase IV (KMG-IV): sequencing the most valuable type-strain genomes for metagenomic binning, comparative biology and taxonomic classification.</title>
        <authorList>
            <person name="Goeker M."/>
        </authorList>
    </citation>
    <scope>NUCLEOTIDE SEQUENCE [LARGE SCALE GENOMIC DNA]</scope>
    <source>
        <strain evidence="2 3">DSM 45622</strain>
    </source>
</reference>
<sequence length="569" mass="61295">MTHAAIAVRLAPLPGEALDSWVDAYAHDLHTPTGDLLRALGLSRLTAYRAHRTVLDDAETDALAATAGLDRDAVTALALNRWDGVALRIDPTTLLPDRKNLWTRGRGSRFCPACLDETGGRWKLSWQLAWAVACPEHRLLLADACPHCGKVPRYRDSRNWLVPEPGECGSPSTDGRNRGRAADACGFPLAGTPAPELPDASPVLHAQRVIDTWLAGGAHPVAGETVPTADAFTDLKTLAGFVLGSIEPADVPPDHPELLEAVTALAAARLPRTRTFTAPPTAALTAAALAVAAPALDAPSRGDAATGLELYVRRRRDQGKPITPSVLRNQIGASTPLLGDILVLAARPLRGSLERVRARDDAATVTTANVPQLFWHDATPHLLRSVCQPQLLALALSAAVLTSDGRNWQRAQLDLGVDEPRSVSYAWACIRDRGLLDFAERFVTSVRQTLSDAPPPIDYDRRRRRFPDVDPLTDDEWDNVVTTTGWDLPPAGSPRDAYTAMALHEILTGSDPIGRTGNPDYSKGFVNGYRTFTRARLPDAAPALHETAAARLAREGIHEPVTWTPTVAP</sequence>
<evidence type="ECO:0000313" key="3">
    <source>
        <dbReference type="Proteomes" id="UP000293638"/>
    </source>
</evidence>
<organism evidence="2 3">
    <name type="scientific">Motilibacter rhizosphaerae</name>
    <dbReference type="NCBI Taxonomy" id="598652"/>
    <lineage>
        <taxon>Bacteria</taxon>
        <taxon>Bacillati</taxon>
        <taxon>Actinomycetota</taxon>
        <taxon>Actinomycetes</taxon>
        <taxon>Motilibacterales</taxon>
        <taxon>Motilibacteraceae</taxon>
        <taxon>Motilibacter</taxon>
    </lineage>
</organism>